<dbReference type="Proteomes" id="UP001207654">
    <property type="component" value="Unassembled WGS sequence"/>
</dbReference>
<feature type="region of interest" description="Disordered" evidence="1">
    <location>
        <begin position="1"/>
        <end position="70"/>
    </location>
</feature>
<dbReference type="RefSeq" id="WP_267541365.1">
    <property type="nucleotide sequence ID" value="NZ_JAPNKA010000001.1"/>
</dbReference>
<dbReference type="EMBL" id="JAPNKA010000001">
    <property type="protein sequence ID" value="MCY1082810.1"/>
    <property type="molecule type" value="Genomic_DNA"/>
</dbReference>
<dbReference type="SUPFAM" id="SSF52540">
    <property type="entry name" value="P-loop containing nucleoside triphosphate hydrolases"/>
    <property type="match status" value="1"/>
</dbReference>
<dbReference type="InterPro" id="IPR027417">
    <property type="entry name" value="P-loop_NTPase"/>
</dbReference>
<evidence type="ECO:0008006" key="4">
    <source>
        <dbReference type="Google" id="ProtNLM"/>
    </source>
</evidence>
<name>A0ABT4AMC7_9BACT</name>
<organism evidence="2 3">
    <name type="scientific">Archangium lansingense</name>
    <dbReference type="NCBI Taxonomy" id="2995310"/>
    <lineage>
        <taxon>Bacteria</taxon>
        <taxon>Pseudomonadati</taxon>
        <taxon>Myxococcota</taxon>
        <taxon>Myxococcia</taxon>
        <taxon>Myxococcales</taxon>
        <taxon>Cystobacterineae</taxon>
        <taxon>Archangiaceae</taxon>
        <taxon>Archangium</taxon>
    </lineage>
</organism>
<feature type="compositionally biased region" description="Basic residues" evidence="1">
    <location>
        <begin position="1"/>
        <end position="42"/>
    </location>
</feature>
<proteinExistence type="predicted"/>
<protein>
    <recommendedName>
        <fullName evidence="4">ATP-binding protein</fullName>
    </recommendedName>
</protein>
<accession>A0ABT4AMC7</accession>
<keyword evidence="3" id="KW-1185">Reference proteome</keyword>
<evidence type="ECO:0000313" key="3">
    <source>
        <dbReference type="Proteomes" id="UP001207654"/>
    </source>
</evidence>
<reference evidence="2 3" key="1">
    <citation type="submission" date="2022-11" db="EMBL/GenBank/DDBJ databases">
        <title>Minimal conservation of predation-associated metabolite biosynthetic gene clusters underscores biosynthetic potential of Myxococcota including descriptions for ten novel species: Archangium lansinium sp. nov., Myxococcus landrumus sp. nov., Nannocystis bai.</title>
        <authorList>
            <person name="Ahearne A."/>
            <person name="Stevens C."/>
            <person name="Phillips K."/>
        </authorList>
    </citation>
    <scope>NUCLEOTIDE SEQUENCE [LARGE SCALE GENOMIC DNA]</scope>
    <source>
        <strain evidence="2 3">MIWBW</strain>
    </source>
</reference>
<evidence type="ECO:0000256" key="1">
    <source>
        <dbReference type="SAM" id="MobiDB-lite"/>
    </source>
</evidence>
<feature type="compositionally biased region" description="Polar residues" evidence="1">
    <location>
        <begin position="44"/>
        <end position="64"/>
    </location>
</feature>
<gene>
    <name evidence="2" type="ORF">OV287_51005</name>
</gene>
<sequence>MSPQKARAKRQIKNKKPLKAKKQTRGKKPLKIKKQTTVRKPLKAQTTAPSLNAPSSTYQQTGVAVNSKAPESVRTEALSNISIPNRFESLYNSFSGEIRPLIVPIDSDLKSLTKLREKARIQNGGLLALLHGDSGIGKTTAVHSAAVHMPELFTAVVSVPPTIDLRAVPAWLQSNLPTRDSKRSILVLFDGREVSDDKVGLKQLLASLNQQLRQRSDVIFCWPTTDKSWQAEIRDIASRIGGGNFIPADSDIAIHGPPKEEWSKILERLLLRFSKTYDDIGITTDLVQSLCAESDTIGALLGKVGGVIADRISNVQATRRLPRLLFVVTSSGDVNGEANRIRRAGNQILAPEPLLGHSPRSESGKWWQERNKNPNHHLGYMISLFEARLVTMGPSSVVYACLHHDDGELCELAVEKGARKDAGNARRTLMTTDLYRFLLDQTVPEFTSTRKGRILNATKEAYAGIQSLSSKHHKKINTAICSLLSEHLPSFKVSPEQFEVNAGEQNLFVDAITDWSGATLNLEFHHLSEAHCKAASMASYIMDKLRAYSIHYNLIPR</sequence>
<evidence type="ECO:0000313" key="2">
    <source>
        <dbReference type="EMBL" id="MCY1082810.1"/>
    </source>
</evidence>
<comment type="caution">
    <text evidence="2">The sequence shown here is derived from an EMBL/GenBank/DDBJ whole genome shotgun (WGS) entry which is preliminary data.</text>
</comment>